<feature type="region of interest" description="Disordered" evidence="1">
    <location>
        <begin position="1"/>
        <end position="29"/>
    </location>
</feature>
<evidence type="ECO:0000313" key="3">
    <source>
        <dbReference type="Proteomes" id="UP000027920"/>
    </source>
</evidence>
<feature type="region of interest" description="Disordered" evidence="1">
    <location>
        <begin position="53"/>
        <end position="160"/>
    </location>
</feature>
<reference evidence="2 3" key="1">
    <citation type="submission" date="2013-03" db="EMBL/GenBank/DDBJ databases">
        <title>The Genome Sequence of Exophiala aquamarina CBS 119918.</title>
        <authorList>
            <consortium name="The Broad Institute Genomics Platform"/>
            <person name="Cuomo C."/>
            <person name="de Hoog S."/>
            <person name="Gorbushina A."/>
            <person name="Walker B."/>
            <person name="Young S.K."/>
            <person name="Zeng Q."/>
            <person name="Gargeya S."/>
            <person name="Fitzgerald M."/>
            <person name="Haas B."/>
            <person name="Abouelleil A."/>
            <person name="Allen A.W."/>
            <person name="Alvarado L."/>
            <person name="Arachchi H.M."/>
            <person name="Berlin A.M."/>
            <person name="Chapman S.B."/>
            <person name="Gainer-Dewar J."/>
            <person name="Goldberg J."/>
            <person name="Griggs A."/>
            <person name="Gujja S."/>
            <person name="Hansen M."/>
            <person name="Howarth C."/>
            <person name="Imamovic A."/>
            <person name="Ireland A."/>
            <person name="Larimer J."/>
            <person name="McCowan C."/>
            <person name="Murphy C."/>
            <person name="Pearson M."/>
            <person name="Poon T.W."/>
            <person name="Priest M."/>
            <person name="Roberts A."/>
            <person name="Saif S."/>
            <person name="Shea T."/>
            <person name="Sisk P."/>
            <person name="Sykes S."/>
            <person name="Wortman J."/>
            <person name="Nusbaum C."/>
            <person name="Birren B."/>
        </authorList>
    </citation>
    <scope>NUCLEOTIDE SEQUENCE [LARGE SCALE GENOMIC DNA]</scope>
    <source>
        <strain evidence="2 3">CBS 119918</strain>
    </source>
</reference>
<dbReference type="OrthoDB" id="4120742at2759"/>
<dbReference type="RefSeq" id="XP_013255221.1">
    <property type="nucleotide sequence ID" value="XM_013399767.1"/>
</dbReference>
<gene>
    <name evidence="2" type="ORF">A1O9_11474</name>
</gene>
<dbReference type="EMBL" id="AMGV01000017">
    <property type="protein sequence ID" value="KEF52631.1"/>
    <property type="molecule type" value="Genomic_DNA"/>
</dbReference>
<dbReference type="GeneID" id="25286372"/>
<feature type="compositionally biased region" description="Basic and acidic residues" evidence="1">
    <location>
        <begin position="64"/>
        <end position="89"/>
    </location>
</feature>
<dbReference type="HOGENOM" id="CLU_326767_0_0_1"/>
<comment type="caution">
    <text evidence="2">The sequence shown here is derived from an EMBL/GenBank/DDBJ whole genome shotgun (WGS) entry which is preliminary data.</text>
</comment>
<name>A0A072NYG9_9EURO</name>
<keyword evidence="3" id="KW-1185">Reference proteome</keyword>
<dbReference type="PANTHER" id="PTHR37540">
    <property type="entry name" value="TRANSCRIPTION FACTOR (ACR-2), PUTATIVE-RELATED-RELATED"/>
    <property type="match status" value="1"/>
</dbReference>
<protein>
    <recommendedName>
        <fullName evidence="4">Transcription factor domain-containing protein</fullName>
    </recommendedName>
</protein>
<evidence type="ECO:0000313" key="2">
    <source>
        <dbReference type="EMBL" id="KEF52631.1"/>
    </source>
</evidence>
<organism evidence="2 3">
    <name type="scientific">Exophiala aquamarina CBS 119918</name>
    <dbReference type="NCBI Taxonomy" id="1182545"/>
    <lineage>
        <taxon>Eukaryota</taxon>
        <taxon>Fungi</taxon>
        <taxon>Dikarya</taxon>
        <taxon>Ascomycota</taxon>
        <taxon>Pezizomycotina</taxon>
        <taxon>Eurotiomycetes</taxon>
        <taxon>Chaetothyriomycetidae</taxon>
        <taxon>Chaetothyriales</taxon>
        <taxon>Herpotrichiellaceae</taxon>
        <taxon>Exophiala</taxon>
    </lineage>
</organism>
<feature type="compositionally biased region" description="Pro residues" evidence="1">
    <location>
        <begin position="12"/>
        <end position="24"/>
    </location>
</feature>
<sequence>MADPEEQGPNSSDPPPSSPRPPTYTGPFLFVNKNATNLRSRQRDEVFAVRSHAMQIARRSRKPSKVEAGKSLNEKAAENVDLVQNKEGEGPDQGQSTAATEQRAIGQAQPALGSPIPRSQRPATGKSHPTGSRRNSGRLHVARTSSASGRSQPQAAAAQLTATTPLPAQILASIMHHAMGFGPSAPLGNISPGPFSAAALPISSFFNSLLQFWRLGYMSNFWPATIAWDPAHDVPQLVDDWIRTSVSSSPAMLHGLFAGTLSFITNYLPTSAATPVLWARGMHHHGKCLEYTRSRLAMPGVSGEEALGMIHQSTTFSFHCGDFDASSVHRVASARILNTLEHGLESVHPVLKSLLILCDTLISTHKPKRPSLDIEFWAPGSWHDEEALRPFDESFDFDPSDYAQSDRELLVFTEPVYGPELEDPTVQLQGLVNLQREALCACDLAAQLTEGDGVAIADPIYSWLALRQYALTCRCAGLYMDMVESEQEPHTIPVEVHLRRVLPSCILLATSYTFQLILRCSMQSPCISYIPFHHLRNRLTLMMTLMGEARRMQSEDMMHVPTETLLFLFFAGAVAEEINEQLLRSPPANPEPYGRVPSASAPASLLHIRWFSVHFSMVLQRLGLADWEAVQDILERFVYDRRTMDKHVQVLFGKRSEFLGVLSGGSAVDAHRSTNQVESPSGGAMLGGSFLGQQDPGASSDSQVFPPVSDPDYEGSMVAMHPGSALSPITGQDFAAGFWEHMGLGMDLEVDRMGAEQDEEAEEVL</sequence>
<dbReference type="Proteomes" id="UP000027920">
    <property type="component" value="Unassembled WGS sequence"/>
</dbReference>
<evidence type="ECO:0000256" key="1">
    <source>
        <dbReference type="SAM" id="MobiDB-lite"/>
    </source>
</evidence>
<proteinExistence type="predicted"/>
<accession>A0A072NYG9</accession>
<dbReference type="VEuPathDB" id="FungiDB:A1O9_11474"/>
<evidence type="ECO:0008006" key="4">
    <source>
        <dbReference type="Google" id="ProtNLM"/>
    </source>
</evidence>
<dbReference type="PANTHER" id="PTHR37540:SF10">
    <property type="entry name" value="SIGMA-70 REGION 2 FAMILY PROTEIN"/>
    <property type="match status" value="1"/>
</dbReference>
<dbReference type="AlphaFoldDB" id="A0A072NYG9"/>